<dbReference type="RefSeq" id="XP_002840145.1">
    <property type="nucleotide sequence ID" value="XM_002840099.1"/>
</dbReference>
<keyword evidence="8" id="KW-1185">Reference proteome</keyword>
<keyword evidence="2 4" id="KW-0863">Zinc-finger</keyword>
<keyword evidence="1" id="KW-0479">Metal-binding</keyword>
<dbReference type="eggNOG" id="KOG1729">
    <property type="taxonomic scope" value="Eukaryota"/>
</dbReference>
<dbReference type="GeneID" id="9183270"/>
<feature type="compositionally biased region" description="Low complexity" evidence="5">
    <location>
        <begin position="224"/>
        <end position="238"/>
    </location>
</feature>
<dbReference type="InterPro" id="IPR017455">
    <property type="entry name" value="Znf_FYVE-rel"/>
</dbReference>
<sequence length="285" mass="31062">MPYPSPSLQPQRRSAQHSNNTSPPATQHTQMIQPPQFNAFPTSPFSNLAHLPAPCRQLHPPKSPLYRPAVLRSIERPVRRENSPLTPPTSSAASVNEEYVGDGEYKNGMDIRSAGYGGYLGGEDFGIVGLEEEGKVTGPPGKGHWKPDAEAVTCDAVMCVKNFSFVLRRHHCRRCGNVFCAQHTAHTVPLNQNARFHIQGYQERACDNCWNDYTRLLDAKRTDSLSSSNSSGSTLSNNHPSPSSPVMNMGVRGTGPGNGRGMDGLGAKVGSYVGSVPRDWSWSTF</sequence>
<dbReference type="AlphaFoldDB" id="D5GIJ3"/>
<evidence type="ECO:0000259" key="6">
    <source>
        <dbReference type="PROSITE" id="PS50178"/>
    </source>
</evidence>
<feature type="compositionally biased region" description="Polar residues" evidence="5">
    <location>
        <begin position="8"/>
        <end position="42"/>
    </location>
</feature>
<dbReference type="SMART" id="SM00064">
    <property type="entry name" value="FYVE"/>
    <property type="match status" value="1"/>
</dbReference>
<name>D5GIJ3_TUBMM</name>
<protein>
    <submittedName>
        <fullName evidence="7">(Perigord truffle) hypothetical protein</fullName>
    </submittedName>
</protein>
<dbReference type="CDD" id="cd15760">
    <property type="entry name" value="FYVE_scVPS27p_like"/>
    <property type="match status" value="1"/>
</dbReference>
<feature type="region of interest" description="Disordered" evidence="5">
    <location>
        <begin position="224"/>
        <end position="263"/>
    </location>
</feature>
<evidence type="ECO:0000313" key="7">
    <source>
        <dbReference type="EMBL" id="CAZ84336.1"/>
    </source>
</evidence>
<dbReference type="PROSITE" id="PS50178">
    <property type="entry name" value="ZF_FYVE"/>
    <property type="match status" value="1"/>
</dbReference>
<dbReference type="Gene3D" id="3.30.40.10">
    <property type="entry name" value="Zinc/RING finger domain, C3HC4 (zinc finger)"/>
    <property type="match status" value="1"/>
</dbReference>
<organism evidence="7 8">
    <name type="scientific">Tuber melanosporum (strain Mel28)</name>
    <name type="common">Perigord black truffle</name>
    <dbReference type="NCBI Taxonomy" id="656061"/>
    <lineage>
        <taxon>Eukaryota</taxon>
        <taxon>Fungi</taxon>
        <taxon>Dikarya</taxon>
        <taxon>Ascomycota</taxon>
        <taxon>Pezizomycotina</taxon>
        <taxon>Pezizomycetes</taxon>
        <taxon>Pezizales</taxon>
        <taxon>Tuberaceae</taxon>
        <taxon>Tuber</taxon>
    </lineage>
</organism>
<proteinExistence type="predicted"/>
<dbReference type="FunCoup" id="D5GIJ3">
    <property type="interactions" value="134"/>
</dbReference>
<dbReference type="OMA" id="LDQDANY"/>
<dbReference type="InParanoid" id="D5GIJ3"/>
<gene>
    <name evidence="7" type="ORF">GSTUM_00008525001</name>
</gene>
<dbReference type="STRING" id="656061.D5GIJ3"/>
<dbReference type="InterPro" id="IPR000306">
    <property type="entry name" value="Znf_FYVE"/>
</dbReference>
<dbReference type="Pfam" id="PF01363">
    <property type="entry name" value="FYVE"/>
    <property type="match status" value="1"/>
</dbReference>
<feature type="domain" description="FYVE-type" evidence="6">
    <location>
        <begin position="159"/>
        <end position="214"/>
    </location>
</feature>
<dbReference type="Proteomes" id="UP000006911">
    <property type="component" value="Unassembled WGS sequence"/>
</dbReference>
<evidence type="ECO:0000256" key="1">
    <source>
        <dbReference type="ARBA" id="ARBA00022723"/>
    </source>
</evidence>
<reference evidence="7 8" key="1">
    <citation type="journal article" date="2010" name="Nature">
        <title>Perigord black truffle genome uncovers evolutionary origins and mechanisms of symbiosis.</title>
        <authorList>
            <person name="Martin F."/>
            <person name="Kohler A."/>
            <person name="Murat C."/>
            <person name="Balestrini R."/>
            <person name="Coutinho P.M."/>
            <person name="Jaillon O."/>
            <person name="Montanini B."/>
            <person name="Morin E."/>
            <person name="Noel B."/>
            <person name="Percudani R."/>
            <person name="Porcel B."/>
            <person name="Rubini A."/>
            <person name="Amicucci A."/>
            <person name="Amselem J."/>
            <person name="Anthouard V."/>
            <person name="Arcioni S."/>
            <person name="Artiguenave F."/>
            <person name="Aury J.M."/>
            <person name="Ballario P."/>
            <person name="Bolchi A."/>
            <person name="Brenna A."/>
            <person name="Brun A."/>
            <person name="Buee M."/>
            <person name="Cantarel B."/>
            <person name="Chevalier G."/>
            <person name="Couloux A."/>
            <person name="Da Silva C."/>
            <person name="Denoeud F."/>
            <person name="Duplessis S."/>
            <person name="Ghignone S."/>
            <person name="Hilselberger B."/>
            <person name="Iotti M."/>
            <person name="Marcais B."/>
            <person name="Mello A."/>
            <person name="Miranda M."/>
            <person name="Pacioni G."/>
            <person name="Quesneville H."/>
            <person name="Riccioni C."/>
            <person name="Ruotolo R."/>
            <person name="Splivallo R."/>
            <person name="Stocchi V."/>
            <person name="Tisserant E."/>
            <person name="Viscomi A.R."/>
            <person name="Zambonelli A."/>
            <person name="Zampieri E."/>
            <person name="Henrissat B."/>
            <person name="Lebrun M.H."/>
            <person name="Paolocci F."/>
            <person name="Bonfante P."/>
            <person name="Ottonello S."/>
            <person name="Wincker P."/>
        </authorList>
    </citation>
    <scope>NUCLEOTIDE SEQUENCE [LARGE SCALE GENOMIC DNA]</scope>
    <source>
        <strain evidence="7 8">Mel28</strain>
    </source>
</reference>
<dbReference type="PANTHER" id="PTHR23164">
    <property type="entry name" value="EARLY ENDOSOME ANTIGEN 1"/>
    <property type="match status" value="1"/>
</dbReference>
<dbReference type="KEGG" id="tml:GSTUM_00008525001"/>
<dbReference type="EMBL" id="FN430327">
    <property type="protein sequence ID" value="CAZ84336.1"/>
    <property type="molecule type" value="Genomic_DNA"/>
</dbReference>
<keyword evidence="3" id="KW-0862">Zinc</keyword>
<evidence type="ECO:0000256" key="3">
    <source>
        <dbReference type="ARBA" id="ARBA00022833"/>
    </source>
</evidence>
<evidence type="ECO:0000256" key="2">
    <source>
        <dbReference type="ARBA" id="ARBA00022771"/>
    </source>
</evidence>
<dbReference type="PANTHER" id="PTHR23164:SF30">
    <property type="entry name" value="EARLY ENDOSOME ANTIGEN 1"/>
    <property type="match status" value="1"/>
</dbReference>
<feature type="compositionally biased region" description="Gly residues" evidence="5">
    <location>
        <begin position="252"/>
        <end position="263"/>
    </location>
</feature>
<accession>D5GIJ3</accession>
<dbReference type="InterPro" id="IPR011011">
    <property type="entry name" value="Znf_FYVE_PHD"/>
</dbReference>
<dbReference type="SUPFAM" id="SSF57903">
    <property type="entry name" value="FYVE/PHD zinc finger"/>
    <property type="match status" value="1"/>
</dbReference>
<evidence type="ECO:0000313" key="8">
    <source>
        <dbReference type="Proteomes" id="UP000006911"/>
    </source>
</evidence>
<dbReference type="GO" id="GO:0008270">
    <property type="term" value="F:zinc ion binding"/>
    <property type="evidence" value="ECO:0007669"/>
    <property type="project" value="UniProtKB-KW"/>
</dbReference>
<dbReference type="HOGENOM" id="CLU_082207_0_0_1"/>
<feature type="region of interest" description="Disordered" evidence="5">
    <location>
        <begin position="1"/>
        <end position="42"/>
    </location>
</feature>
<dbReference type="InterPro" id="IPR013083">
    <property type="entry name" value="Znf_RING/FYVE/PHD"/>
</dbReference>
<evidence type="ECO:0000256" key="5">
    <source>
        <dbReference type="SAM" id="MobiDB-lite"/>
    </source>
</evidence>
<evidence type="ECO:0000256" key="4">
    <source>
        <dbReference type="PROSITE-ProRule" id="PRU00091"/>
    </source>
</evidence>